<name>A0A7U2EUA6_PHANO</name>
<accession>A0A7U2EUA6</accession>
<reference evidence="3" key="1">
    <citation type="journal article" date="2021" name="BMC Genomics">
        <title>Chromosome-level genome assembly and manually-curated proteome of model necrotroph Parastagonospora nodorum Sn15 reveals a genome-wide trove of candidate effector homologs, and redundancy of virulence-related functions within an accessory chromosome.</title>
        <authorList>
            <person name="Bertazzoni S."/>
            <person name="Jones D.A.B."/>
            <person name="Phan H.T."/>
            <person name="Tan K.-C."/>
            <person name="Hane J.K."/>
        </authorList>
    </citation>
    <scope>NUCLEOTIDE SEQUENCE [LARGE SCALE GENOMIC DNA]</scope>
    <source>
        <strain evidence="3">SN15 / ATCC MYA-4574 / FGSC 10173)</strain>
    </source>
</reference>
<feature type="region of interest" description="Disordered" evidence="1">
    <location>
        <begin position="1"/>
        <end position="20"/>
    </location>
</feature>
<dbReference type="Proteomes" id="UP000663193">
    <property type="component" value="Chromosome 2"/>
</dbReference>
<keyword evidence="3" id="KW-1185">Reference proteome</keyword>
<evidence type="ECO:0000313" key="3">
    <source>
        <dbReference type="Proteomes" id="UP000663193"/>
    </source>
</evidence>
<evidence type="ECO:0000313" key="2">
    <source>
        <dbReference type="EMBL" id="QRC92957.1"/>
    </source>
</evidence>
<feature type="region of interest" description="Disordered" evidence="1">
    <location>
        <begin position="91"/>
        <end position="139"/>
    </location>
</feature>
<proteinExistence type="predicted"/>
<protein>
    <submittedName>
        <fullName evidence="2">Uncharacterized protein</fullName>
    </submittedName>
</protein>
<dbReference type="AlphaFoldDB" id="A0A7U2EUA6"/>
<gene>
    <name evidence="2" type="ORF">JI435_079980</name>
</gene>
<sequence length="310" mass="35051">MSDQATSTPQSFPQDSSAWQKTFVAHKQPYRYNSYAPDPTMEYTSRFNRINPERFASKMPSPSHRQATYRKTRFECDERGKRLIKLSQLNTKSGRDLASSYQASHIEPGAPPNFSRPRPSLHRKTSYCSENNPPKPYYQADLAPVSREVPTLKCMYCARTPSDLDALPSQRVRCEPSLLSITTDSTGRHQIAVNPRPRPAVSLKRTQAVRRPSTVRVSRKPVALRAETSDGNMRDVLDDAGANRAGTARRFSFECKPEKLSMGPKTVHVPGNGEYLPVSLPPRHQPCHTGYVREPAQTFDEILWRMIYAA</sequence>
<organism evidence="2 3">
    <name type="scientific">Phaeosphaeria nodorum (strain SN15 / ATCC MYA-4574 / FGSC 10173)</name>
    <name type="common">Glume blotch fungus</name>
    <name type="synonym">Parastagonospora nodorum</name>
    <dbReference type="NCBI Taxonomy" id="321614"/>
    <lineage>
        <taxon>Eukaryota</taxon>
        <taxon>Fungi</taxon>
        <taxon>Dikarya</taxon>
        <taxon>Ascomycota</taxon>
        <taxon>Pezizomycotina</taxon>
        <taxon>Dothideomycetes</taxon>
        <taxon>Pleosporomycetidae</taxon>
        <taxon>Pleosporales</taxon>
        <taxon>Pleosporineae</taxon>
        <taxon>Phaeosphaeriaceae</taxon>
        <taxon>Parastagonospora</taxon>
    </lineage>
</organism>
<dbReference type="VEuPathDB" id="FungiDB:JI435_079980"/>
<evidence type="ECO:0000256" key="1">
    <source>
        <dbReference type="SAM" id="MobiDB-lite"/>
    </source>
</evidence>
<dbReference type="EMBL" id="CP069024">
    <property type="protein sequence ID" value="QRC92957.1"/>
    <property type="molecule type" value="Genomic_DNA"/>
</dbReference>